<dbReference type="GO" id="GO:0005524">
    <property type="term" value="F:ATP binding"/>
    <property type="evidence" value="ECO:0007669"/>
    <property type="project" value="UniProtKB-KW"/>
</dbReference>
<feature type="binding site" evidence="19">
    <location>
        <position position="98"/>
    </location>
    <ligand>
        <name>Mg(2+)</name>
        <dbReference type="ChEBI" id="CHEBI:18420"/>
        <label>1</label>
    </ligand>
</feature>
<keyword evidence="13 19" id="KW-0460">Magnesium</keyword>
<dbReference type="PIRSF" id="PIRSF038895">
    <property type="entry name" value="FPGS"/>
    <property type="match status" value="1"/>
</dbReference>
<keyword evidence="9 19" id="KW-0479">Metal-binding</keyword>
<evidence type="ECO:0000256" key="11">
    <source>
        <dbReference type="ARBA" id="ARBA00022792"/>
    </source>
</evidence>
<dbReference type="PANTHER" id="PTHR11136:SF5">
    <property type="entry name" value="FOLYLPOLYGLUTAMATE SYNTHASE, MITOCHONDRIAL"/>
    <property type="match status" value="1"/>
</dbReference>
<keyword evidence="15" id="KW-0472">Membrane</keyword>
<keyword evidence="11" id="KW-0999">Mitochondrion inner membrane</keyword>
<comment type="catalytic activity">
    <reaction evidence="16 17">
        <text>(6S)-5,6,7,8-tetrahydrofolyl-(gamma-L-Glu)(n) + L-glutamate + ATP = (6S)-5,6,7,8-tetrahydrofolyl-(gamma-L-Glu)(n+1) + ADP + phosphate + H(+)</text>
        <dbReference type="Rhea" id="RHEA:10580"/>
        <dbReference type="Rhea" id="RHEA-COMP:14738"/>
        <dbReference type="Rhea" id="RHEA-COMP:14740"/>
        <dbReference type="ChEBI" id="CHEBI:15378"/>
        <dbReference type="ChEBI" id="CHEBI:29985"/>
        <dbReference type="ChEBI" id="CHEBI:30616"/>
        <dbReference type="ChEBI" id="CHEBI:43474"/>
        <dbReference type="ChEBI" id="CHEBI:141005"/>
        <dbReference type="ChEBI" id="CHEBI:456216"/>
        <dbReference type="EC" id="6.3.2.17"/>
    </reaction>
</comment>
<dbReference type="PROSITE" id="PS01012">
    <property type="entry name" value="FOLYLPOLYGLU_SYNT_2"/>
    <property type="match status" value="1"/>
</dbReference>
<dbReference type="GO" id="GO:0005759">
    <property type="term" value="C:mitochondrial matrix"/>
    <property type="evidence" value="ECO:0007669"/>
    <property type="project" value="UniProtKB-SubCell"/>
</dbReference>
<dbReference type="SUPFAM" id="SSF53623">
    <property type="entry name" value="MurD-like peptide ligases, catalytic domain"/>
    <property type="match status" value="1"/>
</dbReference>
<keyword evidence="10 18" id="KW-0547">Nucleotide-binding</keyword>
<dbReference type="Proteomes" id="UP001217918">
    <property type="component" value="Unassembled WGS sequence"/>
</dbReference>
<protein>
    <recommendedName>
        <fullName evidence="17">Folylpolyglutamate synthase</fullName>
        <ecNumber evidence="17">6.3.2.17</ecNumber>
    </recommendedName>
    <alternativeName>
        <fullName evidence="17">Folylpoly-gamma-glutamate synthetase</fullName>
    </alternativeName>
    <alternativeName>
        <fullName evidence="17">Tetrahydrofolylpolyglutamate synthase</fullName>
    </alternativeName>
</protein>
<reference evidence="20" key="1">
    <citation type="journal article" date="2023" name="Mol. Plant Microbe Interact.">
        <title>Elucidating the Obligate Nature and Biological Capacity of an Invasive Fungal Corn Pathogen.</title>
        <authorList>
            <person name="MacCready J.S."/>
            <person name="Roggenkamp E.M."/>
            <person name="Gdanetz K."/>
            <person name="Chilvers M.I."/>
        </authorList>
    </citation>
    <scope>NUCLEOTIDE SEQUENCE</scope>
    <source>
        <strain evidence="20">PM02</strain>
    </source>
</reference>
<evidence type="ECO:0000256" key="13">
    <source>
        <dbReference type="ARBA" id="ARBA00022842"/>
    </source>
</evidence>
<evidence type="ECO:0000256" key="8">
    <source>
        <dbReference type="ARBA" id="ARBA00022598"/>
    </source>
</evidence>
<dbReference type="InterPro" id="IPR036615">
    <property type="entry name" value="Mur_ligase_C_dom_sf"/>
</dbReference>
<evidence type="ECO:0000256" key="4">
    <source>
        <dbReference type="ARBA" id="ARBA00005150"/>
    </source>
</evidence>
<dbReference type="GO" id="GO:0046872">
    <property type="term" value="F:metal ion binding"/>
    <property type="evidence" value="ECO:0007669"/>
    <property type="project" value="UniProtKB-KW"/>
</dbReference>
<evidence type="ECO:0000256" key="3">
    <source>
        <dbReference type="ARBA" id="ARBA00004496"/>
    </source>
</evidence>
<evidence type="ECO:0000313" key="21">
    <source>
        <dbReference type="Proteomes" id="UP001217918"/>
    </source>
</evidence>
<keyword evidence="8 17" id="KW-0436">Ligase</keyword>
<dbReference type="GO" id="GO:0006730">
    <property type="term" value="P:one-carbon metabolic process"/>
    <property type="evidence" value="ECO:0007669"/>
    <property type="project" value="UniProtKB-KW"/>
</dbReference>
<dbReference type="InterPro" id="IPR018109">
    <property type="entry name" value="Folylpolyglutamate_synth_CS"/>
</dbReference>
<feature type="binding site" evidence="19">
    <location>
        <position position="219"/>
    </location>
    <ligand>
        <name>Mg(2+)</name>
        <dbReference type="ChEBI" id="CHEBI:18420"/>
        <label>1</label>
    </ligand>
</feature>
<evidence type="ECO:0000256" key="15">
    <source>
        <dbReference type="ARBA" id="ARBA00023136"/>
    </source>
</evidence>
<evidence type="ECO:0000256" key="1">
    <source>
        <dbReference type="ARBA" id="ARBA00004273"/>
    </source>
</evidence>
<evidence type="ECO:0000256" key="10">
    <source>
        <dbReference type="ARBA" id="ARBA00022741"/>
    </source>
</evidence>
<dbReference type="EC" id="6.3.2.17" evidence="17"/>
<evidence type="ECO:0000256" key="14">
    <source>
        <dbReference type="ARBA" id="ARBA00023128"/>
    </source>
</evidence>
<comment type="function">
    <text evidence="17">Catalyzes conversion of folates to polyglutamate derivatives allowing concentration of folate compounds in the cell and the intracellular retention of these cofactors, which are important substrates for most of the folate-dependent enzymes that are involved in one-carbon transfer reactions involved in purine, pyrimidine and amino acid synthesis.</text>
</comment>
<comment type="subcellular location">
    <subcellularLocation>
        <location evidence="3">Cytoplasm</location>
    </subcellularLocation>
    <subcellularLocation>
        <location evidence="1">Mitochondrion inner membrane</location>
    </subcellularLocation>
    <subcellularLocation>
        <location evidence="2">Mitochondrion matrix</location>
    </subcellularLocation>
</comment>
<sequence length="519" mass="55709">MSGRSYNDAIDALNTLQTPHYLIKERQRLGIRPDAGTLRDMESYIRRIGYTLEDLNRLNIIHVAGTKGKGSTCAYVDAILRRHGAVHGAPRRVGLFTSPHLIAVRERIRIDGAPISEADFARAFFEVWDRLEATAPPAPPTPPTPTTTTTTALHTFEMHGKPLYARYLTLLAFHVFLSTTQPAPLSCAVIETGVGGAFDATNVVPRPLATGITTLGLDHEAVLGATVEQIAWHKAGIMKPGVPALAVEQPAAPAAAAVLAARARERAAPAAIELVSEDARLAGVRVRPDAPWQRRNASLAIRLAELALVRLDARFVGPGGDGEVGLSPEFVDGLEKVVWRGRCEVKEEGRVVWLVDGAHTADSLQAAASWFVQEAASRTGPKVLIFNQQGRSAAVDFLQGIHDTVTAAAADGAAFQHVIFCTNVTYAATGYKRDFVNHLHDPKEVEQMTAQRAFAERWKALDPHADVAVVPTIEEAINQVRRLSGALADGGDQTVQAFVTGSLHLVGGVLGLLDKASAL</sequence>
<comment type="pathway">
    <text evidence="4 17">Cofactor biosynthesis; tetrahydrofolylpolyglutamate biosynthesis.</text>
</comment>
<dbReference type="InterPro" id="IPR036565">
    <property type="entry name" value="Mur-like_cat_sf"/>
</dbReference>
<keyword evidence="7 17" id="KW-0554">One-carbon metabolism</keyword>
<evidence type="ECO:0000256" key="9">
    <source>
        <dbReference type="ARBA" id="ARBA00022723"/>
    </source>
</evidence>
<evidence type="ECO:0000256" key="2">
    <source>
        <dbReference type="ARBA" id="ARBA00004305"/>
    </source>
</evidence>
<gene>
    <name evidence="20" type="ORF">P8C59_008293</name>
</gene>
<keyword evidence="6" id="KW-0963">Cytoplasm</keyword>
<evidence type="ECO:0000256" key="6">
    <source>
        <dbReference type="ARBA" id="ARBA00022490"/>
    </source>
</evidence>
<name>A0AAD9MJJ5_9PEZI</name>
<organism evidence="20 21">
    <name type="scientific">Phyllachora maydis</name>
    <dbReference type="NCBI Taxonomy" id="1825666"/>
    <lineage>
        <taxon>Eukaryota</taxon>
        <taxon>Fungi</taxon>
        <taxon>Dikarya</taxon>
        <taxon>Ascomycota</taxon>
        <taxon>Pezizomycotina</taxon>
        <taxon>Sordariomycetes</taxon>
        <taxon>Sordariomycetidae</taxon>
        <taxon>Phyllachorales</taxon>
        <taxon>Phyllachoraceae</taxon>
        <taxon>Phyllachora</taxon>
    </lineage>
</organism>
<dbReference type="FunFam" id="3.90.190.20:FF:000031">
    <property type="entry name" value="Folylpolyglutamate synthase"/>
    <property type="match status" value="1"/>
</dbReference>
<feature type="binding site" evidence="19">
    <location>
        <position position="191"/>
    </location>
    <ligand>
        <name>Mg(2+)</name>
        <dbReference type="ChEBI" id="CHEBI:18420"/>
        <label>1</label>
    </ligand>
</feature>
<dbReference type="InterPro" id="IPR001645">
    <property type="entry name" value="Folylpolyglutamate_synth"/>
</dbReference>
<dbReference type="InterPro" id="IPR023600">
    <property type="entry name" value="Folylpolyglutamate_synth_euk"/>
</dbReference>
<evidence type="ECO:0000256" key="5">
    <source>
        <dbReference type="ARBA" id="ARBA00008276"/>
    </source>
</evidence>
<dbReference type="NCBIfam" id="TIGR01499">
    <property type="entry name" value="folC"/>
    <property type="match status" value="1"/>
</dbReference>
<dbReference type="Gene3D" id="3.40.1190.10">
    <property type="entry name" value="Mur-like, catalytic domain"/>
    <property type="match status" value="1"/>
</dbReference>
<evidence type="ECO:0000256" key="17">
    <source>
        <dbReference type="PIRNR" id="PIRNR038895"/>
    </source>
</evidence>
<evidence type="ECO:0000256" key="7">
    <source>
        <dbReference type="ARBA" id="ARBA00022563"/>
    </source>
</evidence>
<evidence type="ECO:0000256" key="12">
    <source>
        <dbReference type="ARBA" id="ARBA00022840"/>
    </source>
</evidence>
<comment type="caution">
    <text evidence="20">The sequence shown here is derived from an EMBL/GenBank/DDBJ whole genome shotgun (WGS) entry which is preliminary data.</text>
</comment>
<dbReference type="PANTHER" id="PTHR11136">
    <property type="entry name" value="FOLYLPOLYGLUTAMATE SYNTHASE-RELATED"/>
    <property type="match status" value="1"/>
</dbReference>
<dbReference type="GO" id="GO:0005743">
    <property type="term" value="C:mitochondrial inner membrane"/>
    <property type="evidence" value="ECO:0007669"/>
    <property type="project" value="UniProtKB-SubCell"/>
</dbReference>
<evidence type="ECO:0000256" key="19">
    <source>
        <dbReference type="PIRSR" id="PIRSR038895-2"/>
    </source>
</evidence>
<feature type="binding site" evidence="18">
    <location>
        <position position="342"/>
    </location>
    <ligand>
        <name>ATP</name>
        <dbReference type="ChEBI" id="CHEBI:30616"/>
    </ligand>
</feature>
<evidence type="ECO:0000256" key="18">
    <source>
        <dbReference type="PIRSR" id="PIRSR038895-1"/>
    </source>
</evidence>
<dbReference type="Gene3D" id="3.90.190.20">
    <property type="entry name" value="Mur ligase, C-terminal domain"/>
    <property type="match status" value="1"/>
</dbReference>
<keyword evidence="12 18" id="KW-0067">ATP-binding</keyword>
<comment type="cofactor">
    <cofactor evidence="17">
        <name>a monovalent cation</name>
        <dbReference type="ChEBI" id="CHEBI:60242"/>
    </cofactor>
    <text evidence="17">A monovalent cation.</text>
</comment>
<dbReference type="AlphaFoldDB" id="A0AAD9MJJ5"/>
<accession>A0AAD9MJJ5</accession>
<dbReference type="EMBL" id="JAQQPM010000007">
    <property type="protein sequence ID" value="KAK2074056.1"/>
    <property type="molecule type" value="Genomic_DNA"/>
</dbReference>
<dbReference type="SUPFAM" id="SSF53244">
    <property type="entry name" value="MurD-like peptide ligases, peptide-binding domain"/>
    <property type="match status" value="1"/>
</dbReference>
<evidence type="ECO:0000313" key="20">
    <source>
        <dbReference type="EMBL" id="KAK2074056.1"/>
    </source>
</evidence>
<keyword evidence="21" id="KW-1185">Reference proteome</keyword>
<dbReference type="GO" id="GO:0004326">
    <property type="term" value="F:tetrahydrofolylpolyglutamate synthase activity"/>
    <property type="evidence" value="ECO:0007669"/>
    <property type="project" value="UniProtKB-EC"/>
</dbReference>
<evidence type="ECO:0000256" key="16">
    <source>
        <dbReference type="ARBA" id="ARBA00047493"/>
    </source>
</evidence>
<keyword evidence="14" id="KW-0496">Mitochondrion</keyword>
<dbReference type="GO" id="GO:0005829">
    <property type="term" value="C:cytosol"/>
    <property type="evidence" value="ECO:0007669"/>
    <property type="project" value="TreeGrafter"/>
</dbReference>
<proteinExistence type="inferred from homology"/>
<comment type="similarity">
    <text evidence="5 17">Belongs to the folylpolyglutamate synthase family.</text>
</comment>
<feature type="binding site" evidence="18">
    <location>
        <position position="356"/>
    </location>
    <ligand>
        <name>ATP</name>
        <dbReference type="ChEBI" id="CHEBI:30616"/>
    </ligand>
</feature>